<dbReference type="InterPro" id="IPR001427">
    <property type="entry name" value="RNaseA"/>
</dbReference>
<evidence type="ECO:0000256" key="1">
    <source>
        <dbReference type="ARBA" id="ARBA00005600"/>
    </source>
</evidence>
<evidence type="ECO:0000256" key="3">
    <source>
        <dbReference type="ARBA" id="ARBA00022759"/>
    </source>
</evidence>
<dbReference type="PROSITE" id="PS00127">
    <property type="entry name" value="RNASE_PANCREATIC"/>
    <property type="match status" value="1"/>
</dbReference>
<dbReference type="InterPro" id="IPR023412">
    <property type="entry name" value="RNaseA_domain"/>
</dbReference>
<dbReference type="AlphaFoldDB" id="A0A5J5DJW0"/>
<dbReference type="Gene3D" id="3.10.130.10">
    <property type="entry name" value="Ribonuclease A-like domain"/>
    <property type="match status" value="1"/>
</dbReference>
<evidence type="ECO:0000256" key="5">
    <source>
        <dbReference type="RuleBase" id="RU000651"/>
    </source>
</evidence>
<evidence type="ECO:0000256" key="2">
    <source>
        <dbReference type="ARBA" id="ARBA00022722"/>
    </source>
</evidence>
<proteinExistence type="inferred from homology"/>
<keyword evidence="4 5" id="KW-0378">Hydrolase</keyword>
<keyword evidence="3 5" id="KW-0255">Endonuclease</keyword>
<evidence type="ECO:0000313" key="7">
    <source>
        <dbReference type="EMBL" id="KAA8593548.1"/>
    </source>
</evidence>
<protein>
    <recommendedName>
        <fullName evidence="6">Ribonuclease A-domain domain-containing protein</fullName>
    </recommendedName>
</protein>
<reference evidence="7 8" key="1">
    <citation type="submission" date="2019-08" db="EMBL/GenBank/DDBJ databases">
        <title>A chromosome-level genome assembly, high-density linkage maps, and genome scans reveal the genomic architecture of hybrid incompatibilities underlying speciation via character displacement in darters (Percidae: Etheostominae).</title>
        <authorList>
            <person name="Moran R.L."/>
            <person name="Catchen J.M."/>
            <person name="Fuller R.C."/>
        </authorList>
    </citation>
    <scope>NUCLEOTIDE SEQUENCE [LARGE SCALE GENOMIC DNA]</scope>
    <source>
        <strain evidence="7">EspeVRDwgs_2016</strain>
        <tissue evidence="7">Muscle</tissue>
    </source>
</reference>
<sequence length="147" mass="16268">MKISIFAGVLLISAAVLSDKVKHDVAWFTNQHIADEMHESDCANVINGRGIMKDNGGCKWSNTFIKASLDTVTGVCKTPLLNPKSNLHRSTGTFTLIHCEQTKEMAQKKAKSPDCEYKEGEVKTEKTIVIGCDTKGNPIHFEEFEPK</sequence>
<feature type="chain" id="PRO_5023974448" description="Ribonuclease A-domain domain-containing protein" evidence="5">
    <location>
        <begin position="19"/>
        <end position="147"/>
    </location>
</feature>
<dbReference type="InterPro" id="IPR023411">
    <property type="entry name" value="RNaseA_AS"/>
</dbReference>
<accession>A0A5J5DJW0</accession>
<dbReference type="GO" id="GO:0050830">
    <property type="term" value="P:defense response to Gram-positive bacterium"/>
    <property type="evidence" value="ECO:0007669"/>
    <property type="project" value="TreeGrafter"/>
</dbReference>
<dbReference type="GO" id="GO:0016787">
    <property type="term" value="F:hydrolase activity"/>
    <property type="evidence" value="ECO:0007669"/>
    <property type="project" value="UniProtKB-KW"/>
</dbReference>
<gene>
    <name evidence="7" type="ORF">FQN60_009664</name>
</gene>
<keyword evidence="5" id="KW-0732">Signal</keyword>
<dbReference type="GO" id="GO:0003676">
    <property type="term" value="F:nucleic acid binding"/>
    <property type="evidence" value="ECO:0007669"/>
    <property type="project" value="InterPro"/>
</dbReference>
<dbReference type="SUPFAM" id="SSF54076">
    <property type="entry name" value="RNase A-like"/>
    <property type="match status" value="1"/>
</dbReference>
<keyword evidence="8" id="KW-1185">Reference proteome</keyword>
<comment type="similarity">
    <text evidence="1 5">Belongs to the pancreatic ribonuclease family.</text>
</comment>
<keyword evidence="2 5" id="KW-0540">Nuclease</keyword>
<dbReference type="GO" id="GO:0004540">
    <property type="term" value="F:RNA nuclease activity"/>
    <property type="evidence" value="ECO:0007669"/>
    <property type="project" value="TreeGrafter"/>
</dbReference>
<comment type="caution">
    <text evidence="7">The sequence shown here is derived from an EMBL/GenBank/DDBJ whole genome shotgun (WGS) entry which is preliminary data.</text>
</comment>
<organism evidence="7 8">
    <name type="scientific">Etheostoma spectabile</name>
    <name type="common">orangethroat darter</name>
    <dbReference type="NCBI Taxonomy" id="54343"/>
    <lineage>
        <taxon>Eukaryota</taxon>
        <taxon>Metazoa</taxon>
        <taxon>Chordata</taxon>
        <taxon>Craniata</taxon>
        <taxon>Vertebrata</taxon>
        <taxon>Euteleostomi</taxon>
        <taxon>Actinopterygii</taxon>
        <taxon>Neopterygii</taxon>
        <taxon>Teleostei</taxon>
        <taxon>Neoteleostei</taxon>
        <taxon>Acanthomorphata</taxon>
        <taxon>Eupercaria</taxon>
        <taxon>Perciformes</taxon>
        <taxon>Percoidei</taxon>
        <taxon>Percidae</taxon>
        <taxon>Etheostomatinae</taxon>
        <taxon>Etheostoma</taxon>
    </lineage>
</organism>
<dbReference type="PANTHER" id="PTHR11437">
    <property type="entry name" value="RIBONUCLEASE"/>
    <property type="match status" value="1"/>
</dbReference>
<evidence type="ECO:0000259" key="6">
    <source>
        <dbReference type="SMART" id="SM00092"/>
    </source>
</evidence>
<name>A0A5J5DJW0_9PERO</name>
<dbReference type="InterPro" id="IPR036816">
    <property type="entry name" value="RNaseA-like_dom_sf"/>
</dbReference>
<evidence type="ECO:0000313" key="8">
    <source>
        <dbReference type="Proteomes" id="UP000327493"/>
    </source>
</evidence>
<dbReference type="GO" id="GO:0004519">
    <property type="term" value="F:endonuclease activity"/>
    <property type="evidence" value="ECO:0007669"/>
    <property type="project" value="UniProtKB-KW"/>
</dbReference>
<dbReference type="Pfam" id="PF00074">
    <property type="entry name" value="RnaseA"/>
    <property type="match status" value="1"/>
</dbReference>
<dbReference type="SMART" id="SM00092">
    <property type="entry name" value="RNAse_Pc"/>
    <property type="match status" value="1"/>
</dbReference>
<evidence type="ECO:0000256" key="4">
    <source>
        <dbReference type="ARBA" id="ARBA00022801"/>
    </source>
</evidence>
<feature type="domain" description="Ribonuclease A-domain" evidence="6">
    <location>
        <begin position="21"/>
        <end position="145"/>
    </location>
</feature>
<dbReference type="Proteomes" id="UP000327493">
    <property type="component" value="Chromosome 4"/>
</dbReference>
<dbReference type="EMBL" id="VOFY01000004">
    <property type="protein sequence ID" value="KAA8593548.1"/>
    <property type="molecule type" value="Genomic_DNA"/>
</dbReference>
<feature type="signal peptide" evidence="5">
    <location>
        <begin position="1"/>
        <end position="18"/>
    </location>
</feature>